<accession>A0A0D2U1E4</accession>
<dbReference type="PANTHER" id="PTHR19423:SF1">
    <property type="entry name" value="SH3 DOMAIN-BINDING PROTEIN 5"/>
    <property type="match status" value="1"/>
</dbReference>
<dbReference type="PhylomeDB" id="A0A0D2U1E4"/>
<feature type="region of interest" description="Disordered" evidence="4">
    <location>
        <begin position="1"/>
        <end position="128"/>
    </location>
</feature>
<feature type="compositionally biased region" description="Pro residues" evidence="4">
    <location>
        <begin position="15"/>
        <end position="24"/>
    </location>
</feature>
<evidence type="ECO:0000256" key="3">
    <source>
        <dbReference type="SAM" id="Coils"/>
    </source>
</evidence>
<dbReference type="GO" id="GO:0004860">
    <property type="term" value="F:protein kinase inhibitor activity"/>
    <property type="evidence" value="ECO:0007669"/>
    <property type="project" value="TreeGrafter"/>
</dbReference>
<evidence type="ECO:0000313" key="5">
    <source>
        <dbReference type="EMBL" id="KJE89026.1"/>
    </source>
</evidence>
<dbReference type="STRING" id="595528.A0A0D2U1E4"/>
<dbReference type="PANTHER" id="PTHR19423">
    <property type="entry name" value="SH3 DOMAIN-BINDING PROTEIN 5"/>
    <property type="match status" value="1"/>
</dbReference>
<dbReference type="InterPro" id="IPR007940">
    <property type="entry name" value="SH3BP5"/>
</dbReference>
<evidence type="ECO:0000256" key="4">
    <source>
        <dbReference type="SAM" id="MobiDB-lite"/>
    </source>
</evidence>
<dbReference type="EMBL" id="KE346360">
    <property type="protein sequence ID" value="KJE89026.1"/>
    <property type="molecule type" value="Genomic_DNA"/>
</dbReference>
<dbReference type="RefSeq" id="XP_004365456.1">
    <property type="nucleotide sequence ID" value="XM_004365399.2"/>
</dbReference>
<sequence length="555" mass="58859">MEALAGVAAALLQRSPPPPPPPPSQTNTQQHQTNTLPSPHPRRTAGNEQQEAQSSSVDAGAPHIQTHQASHPSSTLLLPPPTACANTGGSGSGVGGAAGATTPPSDAVPPACSTSDSSEWAPTSSTPAATTRTCFASPLQPACSADTSPSLPIGSEAAAMARVRSQSAASAGSYSDSLDSYNEDDDQCDDQSLNLQSLVLDATFNAALLDQDEVDEVRNSTTFAVATRRTGSNLTTRQLSVVLLQVQPDGTTDPSSILHDDRNGDATSAITPAVPGSAEVDDDEIADPRIKGALEALNFATEEINRLERELEASKRTLRVLDRDGAKQLLALAQKLGKAVDRSRAYYNLKHEASEAHRLAIEAAKTFEKACSAHDAAKERLAKAERHVLTDNKKIDPVWHDMMATAATQVIESENAKRDASTTHQALLSAAAHVSTKLEAAARDIKPRIAKAKPYYDLQNELREQRTKLVDKQTFLAEEIALAKRHVQYSLSNLNDISMEIHEQRRARKAEASGSVNSHPGDVSTAELESTTVEELTATAVVTTSASVLSMTVAT</sequence>
<dbReference type="eggNOG" id="KOG2008">
    <property type="taxonomic scope" value="Eukaryota"/>
</dbReference>
<evidence type="ECO:0008006" key="7">
    <source>
        <dbReference type="Google" id="ProtNLM"/>
    </source>
</evidence>
<dbReference type="GO" id="GO:0035556">
    <property type="term" value="P:intracellular signal transduction"/>
    <property type="evidence" value="ECO:0007669"/>
    <property type="project" value="InterPro"/>
</dbReference>
<feature type="compositionally biased region" description="Low complexity" evidence="4">
    <location>
        <begin position="25"/>
        <end position="35"/>
    </location>
</feature>
<reference evidence="6" key="1">
    <citation type="submission" date="2011-02" db="EMBL/GenBank/DDBJ databases">
        <title>The Genome Sequence of Capsaspora owczarzaki ATCC 30864.</title>
        <authorList>
            <person name="Russ C."/>
            <person name="Cuomo C."/>
            <person name="Burger G."/>
            <person name="Gray M.W."/>
            <person name="Holland P.W.H."/>
            <person name="King N."/>
            <person name="Lang F.B.F."/>
            <person name="Roger A.J."/>
            <person name="Ruiz-Trillo I."/>
            <person name="Young S.K."/>
            <person name="Zeng Q."/>
            <person name="Gargeya S."/>
            <person name="Alvarado L."/>
            <person name="Berlin A."/>
            <person name="Chapman S.B."/>
            <person name="Chen Z."/>
            <person name="Freedman E."/>
            <person name="Gellesch M."/>
            <person name="Goldberg J."/>
            <person name="Griggs A."/>
            <person name="Gujja S."/>
            <person name="Heilman E."/>
            <person name="Heiman D."/>
            <person name="Howarth C."/>
            <person name="Mehta T."/>
            <person name="Neiman D."/>
            <person name="Pearson M."/>
            <person name="Roberts A."/>
            <person name="Saif S."/>
            <person name="Shea T."/>
            <person name="Shenoy N."/>
            <person name="Sisk P."/>
            <person name="Stolte C."/>
            <person name="Sykes S."/>
            <person name="White J."/>
            <person name="Yandava C."/>
            <person name="Haas B."/>
            <person name="Nusbaum C."/>
            <person name="Birren B."/>
        </authorList>
    </citation>
    <scope>NUCLEOTIDE SEQUENCE</scope>
    <source>
        <strain evidence="6">ATCC 30864</strain>
    </source>
</reference>
<name>A0A0D2U1E4_CAPO3</name>
<dbReference type="GO" id="GO:0005737">
    <property type="term" value="C:cytoplasm"/>
    <property type="evidence" value="ECO:0007669"/>
    <property type="project" value="TreeGrafter"/>
</dbReference>
<dbReference type="Proteomes" id="UP000008743">
    <property type="component" value="Unassembled WGS sequence"/>
</dbReference>
<evidence type="ECO:0000256" key="1">
    <source>
        <dbReference type="ARBA" id="ARBA00007796"/>
    </source>
</evidence>
<protein>
    <recommendedName>
        <fullName evidence="7">SH3 domain-binding protein 5</fullName>
    </recommendedName>
</protein>
<feature type="compositionally biased region" description="Gly residues" evidence="4">
    <location>
        <begin position="88"/>
        <end position="98"/>
    </location>
</feature>
<keyword evidence="6" id="KW-1185">Reference proteome</keyword>
<feature type="compositionally biased region" description="Polar residues" evidence="4">
    <location>
        <begin position="46"/>
        <end position="57"/>
    </location>
</feature>
<dbReference type="InParanoid" id="A0A0D2U1E4"/>
<dbReference type="OrthoDB" id="446789at2759"/>
<comment type="similarity">
    <text evidence="1">Belongs to the SH3BP5 family.</text>
</comment>
<dbReference type="AlphaFoldDB" id="A0A0D2U1E4"/>
<feature type="coiled-coil region" evidence="3">
    <location>
        <begin position="290"/>
        <end position="324"/>
    </location>
</feature>
<feature type="region of interest" description="Disordered" evidence="4">
    <location>
        <begin position="508"/>
        <end position="530"/>
    </location>
</feature>
<keyword evidence="2 3" id="KW-0175">Coiled coil</keyword>
<evidence type="ECO:0000256" key="2">
    <source>
        <dbReference type="ARBA" id="ARBA00023054"/>
    </source>
</evidence>
<gene>
    <name evidence="5" type="ORF">CAOG_000585</name>
</gene>
<evidence type="ECO:0000313" key="6">
    <source>
        <dbReference type="Proteomes" id="UP000008743"/>
    </source>
</evidence>
<organism evidence="5 6">
    <name type="scientific">Capsaspora owczarzaki (strain ATCC 30864)</name>
    <dbReference type="NCBI Taxonomy" id="595528"/>
    <lineage>
        <taxon>Eukaryota</taxon>
        <taxon>Filasterea</taxon>
        <taxon>Capsaspora</taxon>
    </lineage>
</organism>
<proteinExistence type="inferred from homology"/>
<dbReference type="Pfam" id="PF05276">
    <property type="entry name" value="SH3BP5"/>
    <property type="match status" value="1"/>
</dbReference>